<keyword evidence="1" id="KW-0472">Membrane</keyword>
<dbReference type="EMBL" id="LAZR01010253">
    <property type="protein sequence ID" value="KKM67986.1"/>
    <property type="molecule type" value="Genomic_DNA"/>
</dbReference>
<proteinExistence type="predicted"/>
<feature type="transmembrane region" description="Helical" evidence="1">
    <location>
        <begin position="107"/>
        <end position="126"/>
    </location>
</feature>
<name>A0A0F9JZU8_9ZZZZ</name>
<gene>
    <name evidence="2" type="ORF">LCGC14_1465640</name>
</gene>
<protein>
    <submittedName>
        <fullName evidence="2">Uncharacterized protein</fullName>
    </submittedName>
</protein>
<organism evidence="2">
    <name type="scientific">marine sediment metagenome</name>
    <dbReference type="NCBI Taxonomy" id="412755"/>
    <lineage>
        <taxon>unclassified sequences</taxon>
        <taxon>metagenomes</taxon>
        <taxon>ecological metagenomes</taxon>
    </lineage>
</organism>
<keyword evidence="1" id="KW-0812">Transmembrane</keyword>
<dbReference type="AlphaFoldDB" id="A0A0F9JZU8"/>
<evidence type="ECO:0000313" key="2">
    <source>
        <dbReference type="EMBL" id="KKM67986.1"/>
    </source>
</evidence>
<keyword evidence="1" id="KW-1133">Transmembrane helix</keyword>
<feature type="transmembrane region" description="Helical" evidence="1">
    <location>
        <begin position="57"/>
        <end position="74"/>
    </location>
</feature>
<accession>A0A0F9JZU8</accession>
<feature type="transmembrane region" description="Helical" evidence="1">
    <location>
        <begin position="81"/>
        <end position="101"/>
    </location>
</feature>
<feature type="transmembrane region" description="Helical" evidence="1">
    <location>
        <begin position="21"/>
        <end position="37"/>
    </location>
</feature>
<reference evidence="2" key="1">
    <citation type="journal article" date="2015" name="Nature">
        <title>Complex archaea that bridge the gap between prokaryotes and eukaryotes.</title>
        <authorList>
            <person name="Spang A."/>
            <person name="Saw J.H."/>
            <person name="Jorgensen S.L."/>
            <person name="Zaremba-Niedzwiedzka K."/>
            <person name="Martijn J."/>
            <person name="Lind A.E."/>
            <person name="van Eijk R."/>
            <person name="Schleper C."/>
            <person name="Guy L."/>
            <person name="Ettema T.J."/>
        </authorList>
    </citation>
    <scope>NUCLEOTIDE SEQUENCE</scope>
</reference>
<comment type="caution">
    <text evidence="2">The sequence shown here is derived from an EMBL/GenBank/DDBJ whole genome shotgun (WGS) entry which is preliminary data.</text>
</comment>
<evidence type="ECO:0000256" key="1">
    <source>
        <dbReference type="SAM" id="Phobius"/>
    </source>
</evidence>
<sequence>MSVETQSYGAGMNDLIKGMSPFAFMACLALLVIPQLVSVSESDPFYPVWDQLLNPMTMYVMPIFGLLVSAAFGLPTRGKFLAAMSVSVFGTVSMMTAFYFLPWAAALAAMFVVIIPVSVWIFNRVMGRGAN</sequence>